<protein>
    <submittedName>
        <fullName evidence="13">Mitochondrial intermediate mitochondrial</fullName>
    </submittedName>
</protein>
<dbReference type="InterPro" id="IPR001567">
    <property type="entry name" value="Pept_M3A_M3B_dom"/>
</dbReference>
<dbReference type="GO" id="GO:0006508">
    <property type="term" value="P:proteolysis"/>
    <property type="evidence" value="ECO:0007669"/>
    <property type="project" value="UniProtKB-KW"/>
</dbReference>
<keyword evidence="6 10" id="KW-0862">Zinc</keyword>
<comment type="similarity">
    <text evidence="2 10">Belongs to the peptidase M3 family.</text>
</comment>
<dbReference type="PANTHER" id="PTHR11804:SF79">
    <property type="entry name" value="MITOCHONDRIAL INTERMEDIATE PEPTIDASE"/>
    <property type="match status" value="1"/>
</dbReference>
<dbReference type="Pfam" id="PF01432">
    <property type="entry name" value="Peptidase_M3"/>
    <property type="match status" value="1"/>
</dbReference>
<keyword evidence="14" id="KW-1185">Reference proteome</keyword>
<dbReference type="GO" id="GO:0004222">
    <property type="term" value="F:metalloendopeptidase activity"/>
    <property type="evidence" value="ECO:0007669"/>
    <property type="project" value="InterPro"/>
</dbReference>
<dbReference type="InterPro" id="IPR045090">
    <property type="entry name" value="Pept_M3A_M3B"/>
</dbReference>
<dbReference type="CDD" id="cd06457">
    <property type="entry name" value="M3A_MIP"/>
    <property type="match status" value="1"/>
</dbReference>
<dbReference type="GO" id="GO:0005739">
    <property type="term" value="C:mitochondrion"/>
    <property type="evidence" value="ECO:0007669"/>
    <property type="project" value="UniProtKB-SubCell"/>
</dbReference>
<gene>
    <name evidence="13" type="ORF">C2E21_8329</name>
</gene>
<dbReference type="STRING" id="3076.A0A2P6TEZ3"/>
<accession>A0A2P6TEZ3</accession>
<evidence type="ECO:0000256" key="2">
    <source>
        <dbReference type="ARBA" id="ARBA00006040"/>
    </source>
</evidence>
<evidence type="ECO:0000256" key="6">
    <source>
        <dbReference type="ARBA" id="ARBA00022833"/>
    </source>
</evidence>
<name>A0A2P6TEZ3_CHLSO</name>
<evidence type="ECO:0000256" key="8">
    <source>
        <dbReference type="ARBA" id="ARBA00023049"/>
    </source>
</evidence>
<evidence type="ECO:0000256" key="9">
    <source>
        <dbReference type="ARBA" id="ARBA00023128"/>
    </source>
</evidence>
<dbReference type="Proteomes" id="UP000239899">
    <property type="component" value="Unassembled WGS sequence"/>
</dbReference>
<dbReference type="AlphaFoldDB" id="A0A2P6TEZ3"/>
<keyword evidence="3 10" id="KW-0645">Protease</keyword>
<evidence type="ECO:0000313" key="14">
    <source>
        <dbReference type="Proteomes" id="UP000239899"/>
    </source>
</evidence>
<feature type="compositionally biased region" description="Low complexity" evidence="11">
    <location>
        <begin position="666"/>
        <end position="687"/>
    </location>
</feature>
<evidence type="ECO:0000256" key="7">
    <source>
        <dbReference type="ARBA" id="ARBA00022946"/>
    </source>
</evidence>
<evidence type="ECO:0000256" key="10">
    <source>
        <dbReference type="RuleBase" id="RU003435"/>
    </source>
</evidence>
<keyword evidence="5 10" id="KW-0378">Hydrolase</keyword>
<evidence type="ECO:0000313" key="13">
    <source>
        <dbReference type="EMBL" id="PRW32540.1"/>
    </source>
</evidence>
<dbReference type="EMBL" id="LHPG02000019">
    <property type="protein sequence ID" value="PRW32540.1"/>
    <property type="molecule type" value="Genomic_DNA"/>
</dbReference>
<keyword evidence="4 10" id="KW-0479">Metal-binding</keyword>
<evidence type="ECO:0000256" key="5">
    <source>
        <dbReference type="ARBA" id="ARBA00022801"/>
    </source>
</evidence>
<dbReference type="InterPro" id="IPR033851">
    <property type="entry name" value="M3A_MIP"/>
</dbReference>
<keyword evidence="7" id="KW-0809">Transit peptide</keyword>
<comment type="cofactor">
    <cofactor evidence="10">
        <name>Zn(2+)</name>
        <dbReference type="ChEBI" id="CHEBI:29105"/>
    </cofactor>
    <text evidence="10">Binds 1 zinc ion.</text>
</comment>
<dbReference type="PANTHER" id="PTHR11804">
    <property type="entry name" value="PROTEASE M3 THIMET OLIGOPEPTIDASE-RELATED"/>
    <property type="match status" value="1"/>
</dbReference>
<comment type="caution">
    <text evidence="13">The sequence shown here is derived from an EMBL/GenBank/DDBJ whole genome shotgun (WGS) entry which is preliminary data.</text>
</comment>
<reference evidence="13 14" key="1">
    <citation type="journal article" date="2018" name="Plant J.">
        <title>Genome sequences of Chlorella sorokiniana UTEX 1602 and Micractinium conductrix SAG 241.80: implications to maltose excretion by a green alga.</title>
        <authorList>
            <person name="Arriola M.B."/>
            <person name="Velmurugan N."/>
            <person name="Zhang Y."/>
            <person name="Plunkett M.H."/>
            <person name="Hondzo H."/>
            <person name="Barney B.M."/>
        </authorList>
    </citation>
    <scope>NUCLEOTIDE SEQUENCE [LARGE SCALE GENOMIC DNA]</scope>
    <source>
        <strain evidence="14">UTEX 1602</strain>
    </source>
</reference>
<evidence type="ECO:0000256" key="11">
    <source>
        <dbReference type="SAM" id="MobiDB-lite"/>
    </source>
</evidence>
<organism evidence="13 14">
    <name type="scientific">Chlorella sorokiniana</name>
    <name type="common">Freshwater green alga</name>
    <dbReference type="NCBI Taxonomy" id="3076"/>
    <lineage>
        <taxon>Eukaryota</taxon>
        <taxon>Viridiplantae</taxon>
        <taxon>Chlorophyta</taxon>
        <taxon>core chlorophytes</taxon>
        <taxon>Trebouxiophyceae</taxon>
        <taxon>Chlorellales</taxon>
        <taxon>Chlorellaceae</taxon>
        <taxon>Chlorella clade</taxon>
        <taxon>Chlorella</taxon>
    </lineage>
</organism>
<evidence type="ECO:0000259" key="12">
    <source>
        <dbReference type="Pfam" id="PF01432"/>
    </source>
</evidence>
<sequence length="714" mass="76550">MPGMTTPWGWQLLARDAVARCDQLVGEVVQAPPTVAVVRLLDEISDTLCQVLDAAEFCRNVHADAEWRRQAQQVCMEMGAYVQQLNVHFGLYSALARALREQQAAAAAAVGPAAAAAAAAQGWTPEAVLVGRMLQRDFERYGVHLQGEAQDRMNSLMERSQELGMRFTHSVVDPATLGTLQLTGGMAEAAQRLPLALRRRLQPLSNFSSGAVTGLAVSGDTPTLHSLLRNAADEGLRRAAWEACHQTPTSNLAVLDALVEARHDMAQLMGFPSYAEYQLDSFSLAGRPTAVGIFLERLADAIAPKAAAEASELGALKHRLLGGGGLQPWDKQYLVAAAEAGAGGSSSSSSGELGRHPAPQPTFRLEAVVEGLSELLRRSMGVSLQERPLGRGEGWASGVRKMEAVHETEGVLGTVYLDLVRRPHKFPSAAHFTLRCSRRLADGSYQMPVVALVANWGEHSELGLSEVETLFHEFGHALNSLLSRTEFQHLAGTRGPTDMVEVPSHTLELFASDPRVLSLIGSGAQGAARALSPEALQRAERARRRRFAALDQQQQLQFCLIDQLLHGPEPPTGQRAQREIAALMEQHSALPHAPGCHPHIRFSHIVGYGATYYSYLFAQCLSARIWQDHLVGDPTSRAAGELLRHRLLEPGGAKEAHCMVEDLLASPPSSSGSSGSTNTGSGSPSSSSGGGLCHAGGGYFPDPAAMLEQQGLLL</sequence>
<dbReference type="Gene3D" id="3.40.390.10">
    <property type="entry name" value="Collagenase (Catalytic Domain)"/>
    <property type="match status" value="1"/>
</dbReference>
<dbReference type="InterPro" id="IPR024079">
    <property type="entry name" value="MetalloPept_cat_dom_sf"/>
</dbReference>
<evidence type="ECO:0000256" key="4">
    <source>
        <dbReference type="ARBA" id="ARBA00022723"/>
    </source>
</evidence>
<feature type="region of interest" description="Disordered" evidence="11">
    <location>
        <begin position="664"/>
        <end position="690"/>
    </location>
</feature>
<dbReference type="GO" id="GO:0006518">
    <property type="term" value="P:peptide metabolic process"/>
    <property type="evidence" value="ECO:0007669"/>
    <property type="project" value="TreeGrafter"/>
</dbReference>
<dbReference type="InterPro" id="IPR024077">
    <property type="entry name" value="Neurolysin/TOP_dom2"/>
</dbReference>
<proteinExistence type="inferred from homology"/>
<keyword evidence="8 10" id="KW-0482">Metalloprotease</keyword>
<evidence type="ECO:0000256" key="1">
    <source>
        <dbReference type="ARBA" id="ARBA00004173"/>
    </source>
</evidence>
<feature type="domain" description="Peptidase M3A/M3B catalytic" evidence="12">
    <location>
        <begin position="228"/>
        <end position="671"/>
    </location>
</feature>
<dbReference type="Gene3D" id="1.10.1370.10">
    <property type="entry name" value="Neurolysin, domain 3"/>
    <property type="match status" value="2"/>
</dbReference>
<dbReference type="SUPFAM" id="SSF55486">
    <property type="entry name" value="Metalloproteases ('zincins'), catalytic domain"/>
    <property type="match status" value="1"/>
</dbReference>
<dbReference type="OrthoDB" id="17530at2759"/>
<dbReference type="GO" id="GO:0046872">
    <property type="term" value="F:metal ion binding"/>
    <property type="evidence" value="ECO:0007669"/>
    <property type="project" value="UniProtKB-UniRule"/>
</dbReference>
<comment type="subcellular location">
    <subcellularLocation>
        <location evidence="1">Mitochondrion</location>
    </subcellularLocation>
</comment>
<keyword evidence="9" id="KW-0496">Mitochondrion</keyword>
<evidence type="ECO:0000256" key="3">
    <source>
        <dbReference type="ARBA" id="ARBA00022670"/>
    </source>
</evidence>